<keyword evidence="1" id="KW-0472">Membrane</keyword>
<dbReference type="AlphaFoldDB" id="A0A5E4NCV3"/>
<name>A0A5E4NCV3_9HEMI</name>
<keyword evidence="3" id="KW-1185">Reference proteome</keyword>
<gene>
    <name evidence="2" type="ORF">CINCED_3A021044</name>
</gene>
<keyword evidence="1" id="KW-0812">Transmembrane</keyword>
<sequence length="320" mass="38098">MKLMIDSDAYYAAAAENYYYLSDDYSYSDYADSYYHDFFDAYYAAADHYYYLSDDYSYSDYADSSHSDYADSYYHIMLILIIMLFFYFDAYYAAADHYYYLSYDYSYSDNADCRTRLEIEKTKDQDRVKVYRGKLNNELIKAIKNTEQNLEDIWNIFKDSINKSAEVFKKENAFNGKRAAEKRLIQKIEEHRLNPRLFFKKCRSVKEGFKAQTRMVKDHEGNLITDEEGIIQKFQAHFKNILNVDQEIREENKLIDLIKARNARTVYKLEFCNSTSDSFDVSTELKQDDTLSPDLFNLTLEKVIRSIPMHQGIYIWMHLL</sequence>
<evidence type="ECO:0000256" key="1">
    <source>
        <dbReference type="SAM" id="Phobius"/>
    </source>
</evidence>
<proteinExistence type="predicted"/>
<accession>A0A5E4NCV3</accession>
<organism evidence="2 3">
    <name type="scientific">Cinara cedri</name>
    <dbReference type="NCBI Taxonomy" id="506608"/>
    <lineage>
        <taxon>Eukaryota</taxon>
        <taxon>Metazoa</taxon>
        <taxon>Ecdysozoa</taxon>
        <taxon>Arthropoda</taxon>
        <taxon>Hexapoda</taxon>
        <taxon>Insecta</taxon>
        <taxon>Pterygota</taxon>
        <taxon>Neoptera</taxon>
        <taxon>Paraneoptera</taxon>
        <taxon>Hemiptera</taxon>
        <taxon>Sternorrhyncha</taxon>
        <taxon>Aphidomorpha</taxon>
        <taxon>Aphidoidea</taxon>
        <taxon>Aphididae</taxon>
        <taxon>Lachninae</taxon>
        <taxon>Cinara</taxon>
    </lineage>
</organism>
<feature type="transmembrane region" description="Helical" evidence="1">
    <location>
        <begin position="73"/>
        <end position="94"/>
    </location>
</feature>
<evidence type="ECO:0000313" key="3">
    <source>
        <dbReference type="Proteomes" id="UP000325440"/>
    </source>
</evidence>
<keyword evidence="1" id="KW-1133">Transmembrane helix</keyword>
<dbReference type="OrthoDB" id="8065321at2759"/>
<protein>
    <submittedName>
        <fullName evidence="2">Uncharacterized protein</fullName>
    </submittedName>
</protein>
<reference evidence="2 3" key="1">
    <citation type="submission" date="2019-08" db="EMBL/GenBank/DDBJ databases">
        <authorList>
            <person name="Alioto T."/>
            <person name="Alioto T."/>
            <person name="Gomez Garrido J."/>
        </authorList>
    </citation>
    <scope>NUCLEOTIDE SEQUENCE [LARGE SCALE GENOMIC DNA]</scope>
</reference>
<dbReference type="EMBL" id="CABPRJ010001922">
    <property type="protein sequence ID" value="VVC41620.1"/>
    <property type="molecule type" value="Genomic_DNA"/>
</dbReference>
<evidence type="ECO:0000313" key="2">
    <source>
        <dbReference type="EMBL" id="VVC41620.1"/>
    </source>
</evidence>
<dbReference type="Proteomes" id="UP000325440">
    <property type="component" value="Unassembled WGS sequence"/>
</dbReference>